<keyword evidence="2" id="KW-1185">Reference proteome</keyword>
<organism evidence="1 2">
    <name type="scientific">Lentinus tigrinus ALCF2SS1-6</name>
    <dbReference type="NCBI Taxonomy" id="1328759"/>
    <lineage>
        <taxon>Eukaryota</taxon>
        <taxon>Fungi</taxon>
        <taxon>Dikarya</taxon>
        <taxon>Basidiomycota</taxon>
        <taxon>Agaricomycotina</taxon>
        <taxon>Agaricomycetes</taxon>
        <taxon>Polyporales</taxon>
        <taxon>Polyporaceae</taxon>
        <taxon>Lentinus</taxon>
    </lineage>
</organism>
<proteinExistence type="predicted"/>
<dbReference type="Proteomes" id="UP000313359">
    <property type="component" value="Unassembled WGS sequence"/>
</dbReference>
<sequence>MVSHAPMSNLCFCPPQGQTQVVRHIMYRFRVSDKRVAPRFGLSPVTVNAILCCPDRRRPSPPCVRHSGLCGAGSQICICGAAKQRCVHGSMRFANSTLTRLVLPEGVSRYPILKPQSTSGDMSPRHRSGRIELKRRCRIVSANLAGRFAAPASATIVHLPHAYLVRSLRSTGGSTS</sequence>
<gene>
    <name evidence="1" type="ORF">L227DRAFT_33168</name>
</gene>
<name>A0A5C2SLJ8_9APHY</name>
<dbReference type="EMBL" id="ML122259">
    <property type="protein sequence ID" value="RPD62336.1"/>
    <property type="molecule type" value="Genomic_DNA"/>
</dbReference>
<protein>
    <submittedName>
        <fullName evidence="1">Uncharacterized protein</fullName>
    </submittedName>
</protein>
<evidence type="ECO:0000313" key="2">
    <source>
        <dbReference type="Proteomes" id="UP000313359"/>
    </source>
</evidence>
<reference evidence="1" key="1">
    <citation type="journal article" date="2018" name="Genome Biol. Evol.">
        <title>Genomics and development of Lentinus tigrinus, a white-rot wood-decaying mushroom with dimorphic fruiting bodies.</title>
        <authorList>
            <person name="Wu B."/>
            <person name="Xu Z."/>
            <person name="Knudson A."/>
            <person name="Carlson A."/>
            <person name="Chen N."/>
            <person name="Kovaka S."/>
            <person name="LaButti K."/>
            <person name="Lipzen A."/>
            <person name="Pennachio C."/>
            <person name="Riley R."/>
            <person name="Schakwitz W."/>
            <person name="Umezawa K."/>
            <person name="Ohm R.A."/>
            <person name="Grigoriev I.V."/>
            <person name="Nagy L.G."/>
            <person name="Gibbons J."/>
            <person name="Hibbett D."/>
        </authorList>
    </citation>
    <scope>NUCLEOTIDE SEQUENCE [LARGE SCALE GENOMIC DNA]</scope>
    <source>
        <strain evidence="1">ALCF2SS1-6</strain>
    </source>
</reference>
<evidence type="ECO:0000313" key="1">
    <source>
        <dbReference type="EMBL" id="RPD62336.1"/>
    </source>
</evidence>
<accession>A0A5C2SLJ8</accession>
<dbReference type="AlphaFoldDB" id="A0A5C2SLJ8"/>